<dbReference type="Proteomes" id="UP000322907">
    <property type="component" value="Segment"/>
</dbReference>
<feature type="compositionally biased region" description="Basic and acidic residues" evidence="1">
    <location>
        <begin position="112"/>
        <end position="127"/>
    </location>
</feature>
<proteinExistence type="predicted"/>
<evidence type="ECO:0000256" key="1">
    <source>
        <dbReference type="SAM" id="MobiDB-lite"/>
    </source>
</evidence>
<reference evidence="2" key="1">
    <citation type="submission" date="2018-12" db="EMBL/GenBank/DDBJ databases">
        <title>Singled stranded DNA viruses identified in blackflies (Austrosimulium ungulatum) sampled in New Zealand.</title>
        <authorList>
            <person name="Kraberger S."/>
            <person name="Fontenele R.S."/>
            <person name="Schmidlin K."/>
            <person name="Walters M."/>
            <person name="Varsani A."/>
        </authorList>
    </citation>
    <scope>NUCLEOTIDE SEQUENCE [LARGE SCALE GENOMIC DNA]</scope>
    <source>
        <strain evidence="2">181</strain>
    </source>
</reference>
<accession>A0A4P8PSV9</accession>
<organism evidence="2">
    <name type="scientific">Blackfly microvirus SF02</name>
    <dbReference type="NCBI Taxonomy" id="2576452"/>
    <lineage>
        <taxon>Viruses</taxon>
        <taxon>Monodnaviria</taxon>
        <taxon>Sangervirae</taxon>
        <taxon>Phixviricota</taxon>
        <taxon>Malgrandaviricetes</taxon>
        <taxon>Petitvirales</taxon>
        <taxon>Microviridae</taxon>
        <taxon>Microvirus</taxon>
    </lineage>
</organism>
<feature type="region of interest" description="Disordered" evidence="1">
    <location>
        <begin position="111"/>
        <end position="153"/>
    </location>
</feature>
<dbReference type="EMBL" id="MK249222">
    <property type="protein sequence ID" value="QCQ85085.1"/>
    <property type="molecule type" value="Genomic_DNA"/>
</dbReference>
<feature type="region of interest" description="Disordered" evidence="1">
    <location>
        <begin position="1"/>
        <end position="57"/>
    </location>
</feature>
<feature type="compositionally biased region" description="Pro residues" evidence="1">
    <location>
        <begin position="43"/>
        <end position="53"/>
    </location>
</feature>
<evidence type="ECO:0000313" key="2">
    <source>
        <dbReference type="EMBL" id="QCQ85085.1"/>
    </source>
</evidence>
<protein>
    <submittedName>
        <fullName evidence="2">Uncharacterized protein</fullName>
    </submittedName>
</protein>
<name>A0A4P8PSV9_9VIRU</name>
<sequence>MTKTIPGVPVGDFVEEFNTKPSYDEDGVQSSSGIGKDGKEYPDPQPMSPPIGLKPPEDLMTTIRRIVRHEAFIKAADELGVDTFEEAGDYEIENDHEWTDELTPYEAVFYPPDEKPTPSHVKTEQHVQPEVTTTSANQPPIPTEKPTNSSTST</sequence>